<dbReference type="Proteomes" id="UP000528964">
    <property type="component" value="Unassembled WGS sequence"/>
</dbReference>
<protein>
    <submittedName>
        <fullName evidence="2">Uncharacterized protein</fullName>
    </submittedName>
</protein>
<dbReference type="EMBL" id="JACIDR010000004">
    <property type="protein sequence ID" value="MBB3973863.1"/>
    <property type="molecule type" value="Genomic_DNA"/>
</dbReference>
<dbReference type="AlphaFoldDB" id="A0A7W6GG94"/>
<dbReference type="RefSeq" id="WP_183395733.1">
    <property type="nucleotide sequence ID" value="NZ_JACIDR010000004.1"/>
</dbReference>
<proteinExistence type="predicted"/>
<evidence type="ECO:0000313" key="3">
    <source>
        <dbReference type="Proteomes" id="UP000528964"/>
    </source>
</evidence>
<evidence type="ECO:0000313" key="2">
    <source>
        <dbReference type="EMBL" id="MBB3973863.1"/>
    </source>
</evidence>
<keyword evidence="3" id="KW-1185">Reference proteome</keyword>
<evidence type="ECO:0000256" key="1">
    <source>
        <dbReference type="SAM" id="MobiDB-lite"/>
    </source>
</evidence>
<comment type="caution">
    <text evidence="2">The sequence shown here is derived from an EMBL/GenBank/DDBJ whole genome shotgun (WGS) entry which is preliminary data.</text>
</comment>
<sequence length="268" mass="24940">MRSRPNSAIVATASAAPPSIAKITPSTPIPRERVAAGGALAGRPGAELPNRGEDGPDAAAPFAATDGPDGEAPCDPEGAPAADPEGELDAVAGLPAADCGEPEGALAGAGPEGEAVLASAAGEAAAPAAGFAATPAAVAGFAAGFPAALVGLAGELGDEAGLGDAAAGFAAAGPAGAATGLAGSAAGFGASAAGLGAAVLAASDVDEPDDAAGFGFGVRSVAERLSVWGFGRAPGPLLPLCPLPGPFGSAIGRSLRCEKGPPADDPLS</sequence>
<gene>
    <name evidence="2" type="ORF">GGR24_002540</name>
</gene>
<feature type="compositionally biased region" description="Low complexity" evidence="1">
    <location>
        <begin position="35"/>
        <end position="49"/>
    </location>
</feature>
<name>A0A7W6GG94_9HYPH</name>
<reference evidence="2 3" key="1">
    <citation type="submission" date="2020-08" db="EMBL/GenBank/DDBJ databases">
        <title>Genomic Encyclopedia of Type Strains, Phase IV (KMG-IV): sequencing the most valuable type-strain genomes for metagenomic binning, comparative biology and taxonomic classification.</title>
        <authorList>
            <person name="Goeker M."/>
        </authorList>
    </citation>
    <scope>NUCLEOTIDE SEQUENCE [LARGE SCALE GENOMIC DNA]</scope>
    <source>
        <strain evidence="2 3">DSM 25481</strain>
    </source>
</reference>
<feature type="region of interest" description="Disordered" evidence="1">
    <location>
        <begin position="19"/>
        <end position="85"/>
    </location>
</feature>
<accession>A0A7W6GG94</accession>
<organism evidence="2 3">
    <name type="scientific">Hansschlegelia beijingensis</name>
    <dbReference type="NCBI Taxonomy" id="1133344"/>
    <lineage>
        <taxon>Bacteria</taxon>
        <taxon>Pseudomonadati</taxon>
        <taxon>Pseudomonadota</taxon>
        <taxon>Alphaproteobacteria</taxon>
        <taxon>Hyphomicrobiales</taxon>
        <taxon>Methylopilaceae</taxon>
        <taxon>Hansschlegelia</taxon>
    </lineage>
</organism>